<evidence type="ECO:0000256" key="1">
    <source>
        <dbReference type="ARBA" id="ARBA00006436"/>
    </source>
</evidence>
<accession>A0ABV8DJU5</accession>
<dbReference type="InterPro" id="IPR059113">
    <property type="entry name" value="Znf_ribbon"/>
</dbReference>
<keyword evidence="5" id="KW-1185">Reference proteome</keyword>
<sequence>MSTLISDPDLAHVLGTADVDDLGVLIDHITDKGDGRISLSSETSKKLMSAKASGSMDETIRALIAEELQRFGGNTLFNIARGGTGVPYKELLCDVASHVKATFNPKDDCAQIEIAILEAVLAQSMVKMSEQDKADLFAEFGATYKPGAGPAVMAALQAAIKASGFGAFKLAAVVANAVAKAILGRGLAFGATAGLMRSISVFAGPIGWAITAIWTVFDLGSPAYRVTVPCVIQIAYMRQKAAYRSCPACKAPVEVGKKFCGECGTPLSLRLPAN</sequence>
<comment type="similarity">
    <text evidence="1">Belongs to the UPF0174 family.</text>
</comment>
<evidence type="ECO:0000313" key="4">
    <source>
        <dbReference type="EMBL" id="MFC3938379.1"/>
    </source>
</evidence>
<dbReference type="InterPro" id="IPR021150">
    <property type="entry name" value="Ubiq_cyt_c_chap"/>
</dbReference>
<evidence type="ECO:0000259" key="2">
    <source>
        <dbReference type="Pfam" id="PF03981"/>
    </source>
</evidence>
<protein>
    <submittedName>
        <fullName evidence="4">Ubiquinol-cytochrome C chaperone family protein</fullName>
    </submittedName>
</protein>
<evidence type="ECO:0000259" key="3">
    <source>
        <dbReference type="Pfam" id="PF13248"/>
    </source>
</evidence>
<comment type="caution">
    <text evidence="4">The sequence shown here is derived from an EMBL/GenBank/DDBJ whole genome shotgun (WGS) entry which is preliminary data.</text>
</comment>
<proteinExistence type="inferred from homology"/>
<feature type="domain" description="Ubiquinol-cytochrome c chaperone" evidence="2">
    <location>
        <begin position="105"/>
        <end position="229"/>
    </location>
</feature>
<dbReference type="Pfam" id="PF13248">
    <property type="entry name" value="Zn_ribbon_3"/>
    <property type="match status" value="1"/>
</dbReference>
<reference evidence="5" key="1">
    <citation type="journal article" date="2019" name="Int. J. Syst. Evol. Microbiol.">
        <title>The Global Catalogue of Microorganisms (GCM) 10K type strain sequencing project: providing services to taxonomists for standard genome sequencing and annotation.</title>
        <authorList>
            <consortium name="The Broad Institute Genomics Platform"/>
            <consortium name="The Broad Institute Genome Sequencing Center for Infectious Disease"/>
            <person name="Wu L."/>
            <person name="Ma J."/>
        </authorList>
    </citation>
    <scope>NUCLEOTIDE SEQUENCE [LARGE SCALE GENOMIC DNA]</scope>
    <source>
        <strain evidence="5">CCUG 2113</strain>
    </source>
</reference>
<gene>
    <name evidence="4" type="ORF">ACFOW3_27535</name>
</gene>
<dbReference type="EMBL" id="JBHSAJ010000179">
    <property type="protein sequence ID" value="MFC3938379.1"/>
    <property type="molecule type" value="Genomic_DNA"/>
</dbReference>
<dbReference type="RefSeq" id="WP_055401795.1">
    <property type="nucleotide sequence ID" value="NZ_JAMXAX010000039.1"/>
</dbReference>
<name>A0ABV8DJU5_9BURK</name>
<dbReference type="Pfam" id="PF03981">
    <property type="entry name" value="Ubiq_cyt_C_chap"/>
    <property type="match status" value="1"/>
</dbReference>
<feature type="domain" description="Putative zinc-ribbon" evidence="3">
    <location>
        <begin position="243"/>
        <end position="267"/>
    </location>
</feature>
<dbReference type="Proteomes" id="UP001595693">
    <property type="component" value="Unassembled WGS sequence"/>
</dbReference>
<evidence type="ECO:0000313" key="5">
    <source>
        <dbReference type="Proteomes" id="UP001595693"/>
    </source>
</evidence>
<organism evidence="4 5">
    <name type="scientific">Acidovorax facilis</name>
    <dbReference type="NCBI Taxonomy" id="12917"/>
    <lineage>
        <taxon>Bacteria</taxon>
        <taxon>Pseudomonadati</taxon>
        <taxon>Pseudomonadota</taxon>
        <taxon>Betaproteobacteria</taxon>
        <taxon>Burkholderiales</taxon>
        <taxon>Comamonadaceae</taxon>
        <taxon>Acidovorax</taxon>
    </lineage>
</organism>